<dbReference type="Proteomes" id="UP000703269">
    <property type="component" value="Unassembled WGS sequence"/>
</dbReference>
<protein>
    <submittedName>
        <fullName evidence="16">Cytochrome P450</fullName>
    </submittedName>
</protein>
<sequence length="511" mass="57806">MSTAHSLVYLLAGLVSVFLFSAYRRRRVRYPPGPKGLPVLGNLFDVPVDYPWIGFCDIGKQHGSDVVHFQVLGTHLVVLNSLQAVGDLLEKQSNVYSDRPSTIMLDELSGWSRSWVQLDYGERWKEHRRLFHQNFRPSAIPQYHAKQAKAARRLLRFIVDSPERLVEHLRFIVGAMVLDTVFAFDVKPGDPMIKLVENAADTAIETIAAGVWMVDVIPALKYIPSWFPGARFQRKAREWKKQVDGLFDIPYGHFKESMRVGDAKPCFMSTLLSNVDDYEDLAQTEEMFASLAGVSYVAGSDTIVSTLATFVFAMTLFPEAQAAAHIALDDVLKGKRLPEIEDREALPYITALLYELLRWHPVTPIALPHRTSADSYYQGCFIPAGTNVFGNSWAILHDPTLYPEPHRFRPERFLRADGSLNPDARVPVEGFGFGRRICPGRHFAQDMLWITIAHVLAVFEIQPVGDASRKVDPEDVEQYFTPRFVSMPKPFECRFRLRVAEGLIPSGDLDQ</sequence>
<evidence type="ECO:0000256" key="6">
    <source>
        <dbReference type="ARBA" id="ARBA00022692"/>
    </source>
</evidence>
<proteinExistence type="inferred from homology"/>
<evidence type="ECO:0000256" key="4">
    <source>
        <dbReference type="ARBA" id="ARBA00010617"/>
    </source>
</evidence>
<evidence type="ECO:0000313" key="16">
    <source>
        <dbReference type="EMBL" id="GJE96530.1"/>
    </source>
</evidence>
<dbReference type="InterPro" id="IPR036396">
    <property type="entry name" value="Cyt_P450_sf"/>
</dbReference>
<comment type="cofactor">
    <cofactor evidence="1 13">
        <name>heme</name>
        <dbReference type="ChEBI" id="CHEBI:30413"/>
    </cofactor>
</comment>
<dbReference type="GO" id="GO:0016020">
    <property type="term" value="C:membrane"/>
    <property type="evidence" value="ECO:0007669"/>
    <property type="project" value="UniProtKB-SubCell"/>
</dbReference>
<dbReference type="CDD" id="cd11065">
    <property type="entry name" value="CYP64-like"/>
    <property type="match status" value="1"/>
</dbReference>
<comment type="similarity">
    <text evidence="4 14">Belongs to the cytochrome P450 family.</text>
</comment>
<dbReference type="Pfam" id="PF00067">
    <property type="entry name" value="p450"/>
    <property type="match status" value="1"/>
</dbReference>
<evidence type="ECO:0000256" key="7">
    <source>
        <dbReference type="ARBA" id="ARBA00022723"/>
    </source>
</evidence>
<keyword evidence="5 13" id="KW-0349">Heme</keyword>
<keyword evidence="12 15" id="KW-0472">Membrane</keyword>
<evidence type="ECO:0000256" key="5">
    <source>
        <dbReference type="ARBA" id="ARBA00022617"/>
    </source>
</evidence>
<dbReference type="AlphaFoldDB" id="A0A9P3GJW6"/>
<comment type="pathway">
    <text evidence="3">Secondary metabolite biosynthesis.</text>
</comment>
<evidence type="ECO:0000256" key="10">
    <source>
        <dbReference type="ARBA" id="ARBA00023004"/>
    </source>
</evidence>
<keyword evidence="9 14" id="KW-0560">Oxidoreductase</keyword>
<comment type="caution">
    <text evidence="16">The sequence shown here is derived from an EMBL/GenBank/DDBJ whole genome shotgun (WGS) entry which is preliminary data.</text>
</comment>
<keyword evidence="6 15" id="KW-0812">Transmembrane</keyword>
<evidence type="ECO:0000256" key="13">
    <source>
        <dbReference type="PIRSR" id="PIRSR602401-1"/>
    </source>
</evidence>
<dbReference type="EMBL" id="BPQB01000060">
    <property type="protein sequence ID" value="GJE96530.1"/>
    <property type="molecule type" value="Genomic_DNA"/>
</dbReference>
<evidence type="ECO:0000256" key="3">
    <source>
        <dbReference type="ARBA" id="ARBA00005179"/>
    </source>
</evidence>
<dbReference type="PROSITE" id="PS00086">
    <property type="entry name" value="CYTOCHROME_P450"/>
    <property type="match status" value="1"/>
</dbReference>
<dbReference type="GO" id="GO:0004497">
    <property type="term" value="F:monooxygenase activity"/>
    <property type="evidence" value="ECO:0007669"/>
    <property type="project" value="UniProtKB-KW"/>
</dbReference>
<evidence type="ECO:0000256" key="14">
    <source>
        <dbReference type="RuleBase" id="RU000461"/>
    </source>
</evidence>
<evidence type="ECO:0000256" key="1">
    <source>
        <dbReference type="ARBA" id="ARBA00001971"/>
    </source>
</evidence>
<dbReference type="PANTHER" id="PTHR46300:SF7">
    <property type="entry name" value="P450, PUTATIVE (EUROFUNG)-RELATED"/>
    <property type="match status" value="1"/>
</dbReference>
<keyword evidence="8 15" id="KW-1133">Transmembrane helix</keyword>
<dbReference type="SUPFAM" id="SSF48264">
    <property type="entry name" value="Cytochrome P450"/>
    <property type="match status" value="1"/>
</dbReference>
<dbReference type="InterPro" id="IPR017972">
    <property type="entry name" value="Cyt_P450_CS"/>
</dbReference>
<evidence type="ECO:0000313" key="17">
    <source>
        <dbReference type="Proteomes" id="UP000703269"/>
    </source>
</evidence>
<dbReference type="PRINTS" id="PR00463">
    <property type="entry name" value="EP450I"/>
</dbReference>
<evidence type="ECO:0000256" key="11">
    <source>
        <dbReference type="ARBA" id="ARBA00023033"/>
    </source>
</evidence>
<dbReference type="InterPro" id="IPR050364">
    <property type="entry name" value="Cytochrome_P450_fung"/>
</dbReference>
<organism evidence="16 17">
    <name type="scientific">Phanerochaete sordida</name>
    <dbReference type="NCBI Taxonomy" id="48140"/>
    <lineage>
        <taxon>Eukaryota</taxon>
        <taxon>Fungi</taxon>
        <taxon>Dikarya</taxon>
        <taxon>Basidiomycota</taxon>
        <taxon>Agaricomycotina</taxon>
        <taxon>Agaricomycetes</taxon>
        <taxon>Polyporales</taxon>
        <taxon>Phanerochaetaceae</taxon>
        <taxon>Phanerochaete</taxon>
    </lineage>
</organism>
<keyword evidence="17" id="KW-1185">Reference proteome</keyword>
<dbReference type="InterPro" id="IPR002401">
    <property type="entry name" value="Cyt_P450_E_grp-I"/>
</dbReference>
<dbReference type="PRINTS" id="PR00385">
    <property type="entry name" value="P450"/>
</dbReference>
<dbReference type="GO" id="GO:0020037">
    <property type="term" value="F:heme binding"/>
    <property type="evidence" value="ECO:0007669"/>
    <property type="project" value="InterPro"/>
</dbReference>
<keyword evidence="11 14" id="KW-0503">Monooxygenase</keyword>
<comment type="subcellular location">
    <subcellularLocation>
        <location evidence="2">Membrane</location>
        <topology evidence="2">Single-pass membrane protein</topology>
    </subcellularLocation>
</comment>
<dbReference type="GO" id="GO:0016705">
    <property type="term" value="F:oxidoreductase activity, acting on paired donors, with incorporation or reduction of molecular oxygen"/>
    <property type="evidence" value="ECO:0007669"/>
    <property type="project" value="InterPro"/>
</dbReference>
<evidence type="ECO:0000256" key="8">
    <source>
        <dbReference type="ARBA" id="ARBA00022989"/>
    </source>
</evidence>
<keyword evidence="7 13" id="KW-0479">Metal-binding</keyword>
<dbReference type="GO" id="GO:0005506">
    <property type="term" value="F:iron ion binding"/>
    <property type="evidence" value="ECO:0007669"/>
    <property type="project" value="InterPro"/>
</dbReference>
<evidence type="ECO:0000256" key="15">
    <source>
        <dbReference type="SAM" id="Phobius"/>
    </source>
</evidence>
<evidence type="ECO:0000256" key="2">
    <source>
        <dbReference type="ARBA" id="ARBA00004167"/>
    </source>
</evidence>
<dbReference type="PANTHER" id="PTHR46300">
    <property type="entry name" value="P450, PUTATIVE (EUROFUNG)-RELATED-RELATED"/>
    <property type="match status" value="1"/>
</dbReference>
<dbReference type="InterPro" id="IPR001128">
    <property type="entry name" value="Cyt_P450"/>
</dbReference>
<feature type="transmembrane region" description="Helical" evidence="15">
    <location>
        <begin position="6"/>
        <end position="23"/>
    </location>
</feature>
<evidence type="ECO:0000256" key="12">
    <source>
        <dbReference type="ARBA" id="ARBA00023136"/>
    </source>
</evidence>
<dbReference type="OrthoDB" id="2789670at2759"/>
<keyword evidence="10 13" id="KW-0408">Iron</keyword>
<feature type="binding site" description="axial binding residue" evidence="13">
    <location>
        <position position="438"/>
    </location>
    <ligand>
        <name>heme</name>
        <dbReference type="ChEBI" id="CHEBI:30413"/>
    </ligand>
    <ligandPart>
        <name>Fe</name>
        <dbReference type="ChEBI" id="CHEBI:18248"/>
    </ligandPart>
</feature>
<evidence type="ECO:0000256" key="9">
    <source>
        <dbReference type="ARBA" id="ARBA00023002"/>
    </source>
</evidence>
<accession>A0A9P3GJW6</accession>
<gene>
    <name evidence="16" type="ORF">PsYK624_127270</name>
</gene>
<reference evidence="16 17" key="1">
    <citation type="submission" date="2021-08" db="EMBL/GenBank/DDBJ databases">
        <title>Draft Genome Sequence of Phanerochaete sordida strain YK-624.</title>
        <authorList>
            <person name="Mori T."/>
            <person name="Dohra H."/>
            <person name="Suzuki T."/>
            <person name="Kawagishi H."/>
            <person name="Hirai H."/>
        </authorList>
    </citation>
    <scope>NUCLEOTIDE SEQUENCE [LARGE SCALE GENOMIC DNA]</scope>
    <source>
        <strain evidence="16 17">YK-624</strain>
    </source>
</reference>
<dbReference type="Gene3D" id="1.10.630.10">
    <property type="entry name" value="Cytochrome P450"/>
    <property type="match status" value="1"/>
</dbReference>
<name>A0A9P3GJW6_9APHY</name>